<dbReference type="Pfam" id="PF00082">
    <property type="entry name" value="Peptidase_S8"/>
    <property type="match status" value="1"/>
</dbReference>
<feature type="domain" description="Peptidase S8/S53" evidence="7">
    <location>
        <begin position="272"/>
        <end position="544"/>
    </location>
</feature>
<dbReference type="SUPFAM" id="SSF52743">
    <property type="entry name" value="Subtilisin-like"/>
    <property type="match status" value="1"/>
</dbReference>
<sequence length="949" mass="101427">MNTSDKGASALTFNHPANGPSRVDPTLAAVRWRDKLSAEERTKALADAGLQLFVLPKQGDAPLVQVNQTEGLSWVCNSSGDALPAAALKKLEASPLVQWVMPALRPESAASAKRGAELSPGVGADMAAFTVNPTRLYVRQAAFDQGGGAGALPKGLNVPSAGPTRLRGYVTLQVDDASFAAGRTAMHLGSTLAPSLKLATPADIRFETIPLLSPMAHAMHAETRPARSSGALSCRPPSEPYTPNDPMFGTQWGLQRIQAPRGWQIARGVPSVTVAVIDQGVELGHPDLLLHPNSLNASNDLPDGSPVGNHGTPCAGIIGARMDNAQGLAGVAGGVQVMAIATSTWADADIAEGLYFAADQGAQVVSMSFGVYPSWGMWDFDLIRDALQYAHEQGLVLVAASGNENWNQSRFPGSDARTLCVGGSNRSDERKRNGDTSIEPWWGASWGPDVDVVAPCLEIAATDRLGAAGYTATDYTDRFNGTSSATPLVAGLAALLKSMSPTLSNVQVRSIIERTCDKISPALYTYANVAGKPSGTWHEEVGYGRVNVERALLEACAEGCDCDAGCSGCGGECIEPTPAPCRGPAPVPWLPFDRCMYFYEARTFDGGSSAVNNGVAAAQRLRLRVTYQHCLKLVGRQQGPLLYTTTLLPGEQVRLFEYDRYRRTRAETQRVSVHTSLRQTLSALSQSRRSSASSAYFDTINEIRTHADSSVSAGGGLAGFFGAPTVKGEFGVDTETTVASGGSVRTASEQFTQMALTASQAIEAERSLVVSTFEEQEHVSTTARQLHNANHCYAVTYYVRRVMEAYEVHSRIESVEWRLGDGMPWRSVDDLAGLPDALQKMIGELVNQLHKDGNATRDARSITVPTDGTVYEAELAHCASCEPVRLAEDQVRLEQLRLQARRACLETELLELEVERRRRAGPDATGLNLGTWTLGGVALPVVDDGGHSH</sequence>
<keyword evidence="2 5" id="KW-0645">Protease</keyword>
<evidence type="ECO:0000313" key="9">
    <source>
        <dbReference type="Proteomes" id="UP001265700"/>
    </source>
</evidence>
<feature type="active site" description="Charge relay system" evidence="5">
    <location>
        <position position="483"/>
    </location>
</feature>
<dbReference type="EC" id="3.4.21.66" evidence="8"/>
<evidence type="ECO:0000256" key="5">
    <source>
        <dbReference type="PROSITE-ProRule" id="PRU01240"/>
    </source>
</evidence>
<dbReference type="InterPro" id="IPR036852">
    <property type="entry name" value="Peptidase_S8/S53_dom_sf"/>
</dbReference>
<gene>
    <name evidence="8" type="ORF">J2W49_003550</name>
</gene>
<comment type="caution">
    <text evidence="8">The sequence shown here is derived from an EMBL/GenBank/DDBJ whole genome shotgun (WGS) entry which is preliminary data.</text>
</comment>
<dbReference type="PROSITE" id="PS00137">
    <property type="entry name" value="SUBTILASE_HIS"/>
    <property type="match status" value="1"/>
</dbReference>
<dbReference type="PROSITE" id="PS51892">
    <property type="entry name" value="SUBTILASE"/>
    <property type="match status" value="1"/>
</dbReference>
<evidence type="ECO:0000256" key="1">
    <source>
        <dbReference type="ARBA" id="ARBA00011073"/>
    </source>
</evidence>
<dbReference type="InterPro" id="IPR015500">
    <property type="entry name" value="Peptidase_S8_subtilisin-rel"/>
</dbReference>
<protein>
    <submittedName>
        <fullName evidence="8">Thermitase</fullName>
        <ecNumber evidence="8">3.4.21.66</ecNumber>
    </submittedName>
</protein>
<feature type="region of interest" description="Disordered" evidence="6">
    <location>
        <begin position="1"/>
        <end position="24"/>
    </location>
</feature>
<dbReference type="RefSeq" id="WP_310319211.1">
    <property type="nucleotide sequence ID" value="NZ_JAVDWU010000008.1"/>
</dbReference>
<proteinExistence type="inferred from homology"/>
<dbReference type="PROSITE" id="PS00138">
    <property type="entry name" value="SUBTILASE_SER"/>
    <property type="match status" value="1"/>
</dbReference>
<evidence type="ECO:0000256" key="2">
    <source>
        <dbReference type="ARBA" id="ARBA00022670"/>
    </source>
</evidence>
<keyword evidence="4 5" id="KW-0720">Serine protease</keyword>
<name>A0ABU1WQV4_9BURK</name>
<evidence type="ECO:0000256" key="4">
    <source>
        <dbReference type="ARBA" id="ARBA00022825"/>
    </source>
</evidence>
<keyword evidence="9" id="KW-1185">Reference proteome</keyword>
<comment type="similarity">
    <text evidence="1 5">Belongs to the peptidase S8 family.</text>
</comment>
<dbReference type="PRINTS" id="PR00723">
    <property type="entry name" value="SUBTILISIN"/>
</dbReference>
<feature type="active site" description="Charge relay system" evidence="5">
    <location>
        <position position="278"/>
    </location>
</feature>
<dbReference type="PANTHER" id="PTHR43806">
    <property type="entry name" value="PEPTIDASE S8"/>
    <property type="match status" value="1"/>
</dbReference>
<dbReference type="EMBL" id="JAVDWU010000008">
    <property type="protein sequence ID" value="MDR7151574.1"/>
    <property type="molecule type" value="Genomic_DNA"/>
</dbReference>
<feature type="active site" description="Charge relay system" evidence="5">
    <location>
        <position position="310"/>
    </location>
</feature>
<accession>A0ABU1WQV4</accession>
<dbReference type="Proteomes" id="UP001265700">
    <property type="component" value="Unassembled WGS sequence"/>
</dbReference>
<reference evidence="8 9" key="1">
    <citation type="submission" date="2023-07" db="EMBL/GenBank/DDBJ databases">
        <title>Sorghum-associated microbial communities from plants grown in Nebraska, USA.</title>
        <authorList>
            <person name="Schachtman D."/>
        </authorList>
    </citation>
    <scope>NUCLEOTIDE SEQUENCE [LARGE SCALE GENOMIC DNA]</scope>
    <source>
        <strain evidence="8 9">4249</strain>
    </source>
</reference>
<dbReference type="InterPro" id="IPR050131">
    <property type="entry name" value="Peptidase_S8_subtilisin-like"/>
</dbReference>
<evidence type="ECO:0000256" key="3">
    <source>
        <dbReference type="ARBA" id="ARBA00022801"/>
    </source>
</evidence>
<dbReference type="GO" id="GO:0016787">
    <property type="term" value="F:hydrolase activity"/>
    <property type="evidence" value="ECO:0007669"/>
    <property type="project" value="UniProtKB-KW"/>
</dbReference>
<evidence type="ECO:0000259" key="7">
    <source>
        <dbReference type="Pfam" id="PF00082"/>
    </source>
</evidence>
<feature type="region of interest" description="Disordered" evidence="6">
    <location>
        <begin position="224"/>
        <end position="246"/>
    </location>
</feature>
<evidence type="ECO:0000256" key="6">
    <source>
        <dbReference type="SAM" id="MobiDB-lite"/>
    </source>
</evidence>
<dbReference type="InterPro" id="IPR023828">
    <property type="entry name" value="Peptidase_S8_Ser-AS"/>
</dbReference>
<dbReference type="Gene3D" id="3.40.50.200">
    <property type="entry name" value="Peptidase S8/S53 domain"/>
    <property type="match status" value="1"/>
</dbReference>
<evidence type="ECO:0000313" key="8">
    <source>
        <dbReference type="EMBL" id="MDR7151574.1"/>
    </source>
</evidence>
<dbReference type="InterPro" id="IPR022398">
    <property type="entry name" value="Peptidase_S8_His-AS"/>
</dbReference>
<dbReference type="PANTHER" id="PTHR43806:SF11">
    <property type="entry name" value="CEREVISIN-RELATED"/>
    <property type="match status" value="1"/>
</dbReference>
<dbReference type="InterPro" id="IPR000209">
    <property type="entry name" value="Peptidase_S8/S53_dom"/>
</dbReference>
<keyword evidence="3 5" id="KW-0378">Hydrolase</keyword>
<organism evidence="8 9">
    <name type="scientific">Hydrogenophaga palleronii</name>
    <dbReference type="NCBI Taxonomy" id="65655"/>
    <lineage>
        <taxon>Bacteria</taxon>
        <taxon>Pseudomonadati</taxon>
        <taxon>Pseudomonadota</taxon>
        <taxon>Betaproteobacteria</taxon>
        <taxon>Burkholderiales</taxon>
        <taxon>Comamonadaceae</taxon>
        <taxon>Hydrogenophaga</taxon>
    </lineage>
</organism>